<reference evidence="2 3" key="1">
    <citation type="submission" date="2016-04" db="EMBL/GenBank/DDBJ databases">
        <title>Genome sequence of Clostridium magnum DSM 2767.</title>
        <authorList>
            <person name="Poehlein A."/>
            <person name="Uhlig R."/>
            <person name="Fischer R."/>
            <person name="Bahl H."/>
            <person name="Daniel R."/>
        </authorList>
    </citation>
    <scope>NUCLEOTIDE SEQUENCE [LARGE SCALE GENOMIC DNA]</scope>
    <source>
        <strain evidence="2 3">DSM 2767</strain>
    </source>
</reference>
<protein>
    <submittedName>
        <fullName evidence="2">N-acetylmuramoyl-L-alanine amidase LytC</fullName>
        <ecNumber evidence="2">3.5.1.28</ecNumber>
    </submittedName>
</protein>
<dbReference type="AlphaFoldDB" id="A0A162RNZ2"/>
<feature type="chain" id="PRO_5010248639" evidence="1">
    <location>
        <begin position="28"/>
        <end position="676"/>
    </location>
</feature>
<dbReference type="Gene3D" id="3.40.50.12090">
    <property type="match status" value="2"/>
</dbReference>
<dbReference type="EC" id="3.5.1.28" evidence="2"/>
<gene>
    <name evidence="2" type="primary">lytC_28</name>
    <name evidence="2" type="ORF">CLMAG_46770</name>
</gene>
<evidence type="ECO:0000313" key="3">
    <source>
        <dbReference type="Proteomes" id="UP000076603"/>
    </source>
</evidence>
<organism evidence="2 3">
    <name type="scientific">Clostridium magnum DSM 2767</name>
    <dbReference type="NCBI Taxonomy" id="1121326"/>
    <lineage>
        <taxon>Bacteria</taxon>
        <taxon>Bacillati</taxon>
        <taxon>Bacillota</taxon>
        <taxon>Clostridia</taxon>
        <taxon>Eubacteriales</taxon>
        <taxon>Clostridiaceae</taxon>
        <taxon>Clostridium</taxon>
    </lineage>
</organism>
<dbReference type="PANTHER" id="PTHR30032:SF8">
    <property type="entry name" value="GERMINATION-SPECIFIC N-ACETYLMURAMOYL-L-ALANINE AMIDASE"/>
    <property type="match status" value="1"/>
</dbReference>
<evidence type="ECO:0000313" key="2">
    <source>
        <dbReference type="EMBL" id="KZL90183.1"/>
    </source>
</evidence>
<proteinExistence type="predicted"/>
<dbReference type="GO" id="GO:0008745">
    <property type="term" value="F:N-acetylmuramoyl-L-alanine amidase activity"/>
    <property type="evidence" value="ECO:0007669"/>
    <property type="project" value="UniProtKB-EC"/>
</dbReference>
<comment type="caution">
    <text evidence="2">The sequence shown here is derived from an EMBL/GenBank/DDBJ whole genome shotgun (WGS) entry which is preliminary data.</text>
</comment>
<dbReference type="EMBL" id="LWAE01000006">
    <property type="protein sequence ID" value="KZL90183.1"/>
    <property type="molecule type" value="Genomic_DNA"/>
</dbReference>
<dbReference type="PANTHER" id="PTHR30032">
    <property type="entry name" value="N-ACETYLMURAMOYL-L-ALANINE AMIDASE-RELATED"/>
    <property type="match status" value="1"/>
</dbReference>
<dbReference type="InterPro" id="IPR007253">
    <property type="entry name" value="Cell_wall-bd_2"/>
</dbReference>
<dbReference type="Pfam" id="PF04122">
    <property type="entry name" value="CW_binding_2"/>
    <property type="match status" value="3"/>
</dbReference>
<name>A0A162RNZ2_9CLOT</name>
<dbReference type="PATRIC" id="fig|1121326.3.peg.4736"/>
<accession>A0A162RNZ2</accession>
<evidence type="ECO:0000256" key="1">
    <source>
        <dbReference type="SAM" id="SignalP"/>
    </source>
</evidence>
<dbReference type="STRING" id="1121326.CLMAG_46770"/>
<dbReference type="InterPro" id="IPR013783">
    <property type="entry name" value="Ig-like_fold"/>
</dbReference>
<dbReference type="InterPro" id="IPR051922">
    <property type="entry name" value="Bact_Sporulation_Assoc"/>
</dbReference>
<keyword evidence="3" id="KW-1185">Reference proteome</keyword>
<dbReference type="Proteomes" id="UP000076603">
    <property type="component" value="Unassembled WGS sequence"/>
</dbReference>
<sequence>MNDRNKFIVFFLALILVANSLTYTTQAASPYISRQEAQDRALKMAYSTWYYDKSLNGNTQSYIELPPYLKDKANSLETGIPYNYGGSDGFDTTSNIQWSNFFDAIKKGATAGNIRFEGGYKGETAGIDAASFIQSTLKISGIKLTTNTLLQYLTPISFDQLTNMDILLLKGGSAAFFQSWVYDDLGNIIGAVTLEATIENNDGTGQKVKEYYRSKDNIINNYKPYRYKYIGSDFIESNSAQPTIVSPVYRQAIDKADNQVSFKWYFNSTNNSGYQTAYRIRVYRGSLVNSSSTSGVLVKEFSQGSNSTEVTISFKDLPEDNYYFILETKNNNGYWSSPSVVPFSFTTNSSSVPYKITAVNRFGGATRYETSRIIAENNFKGYDMKNVVIASGNNFPDGLSGVTLARRLNAPLLLVDNNPEDSGSQAVLQYILQNLKKDGNIYILGGQGAVSSSYVEYLTQRGYIGTNIVRIGGMNRNETSVNIAKKLNLTKGTPVVIANDSSFADALSISSKAGSSQMPILLTSKDSLNKEVEDYIKDIMPSKVYIIGETGAISENVKNRISEITSLSDSKIVRLGGQTRYDTSEKINNYFYQSDFKSVYVAVGENFPDSLSGSAAAAFNNGAPLVLVSDNSYVTSARTINYLTGNNKVTLNIFGGDRTVTNYLISRINTASMRLQ</sequence>
<dbReference type="Gene3D" id="2.60.40.10">
    <property type="entry name" value="Immunoglobulins"/>
    <property type="match status" value="1"/>
</dbReference>
<keyword evidence="2" id="KW-0378">Hydrolase</keyword>
<feature type="signal peptide" evidence="1">
    <location>
        <begin position="1"/>
        <end position="27"/>
    </location>
</feature>
<keyword evidence="1" id="KW-0732">Signal</keyword>
<dbReference type="RefSeq" id="WP_066627714.1">
    <property type="nucleotide sequence ID" value="NZ_FQXL01000006.1"/>
</dbReference>